<dbReference type="GO" id="GO:0005886">
    <property type="term" value="C:plasma membrane"/>
    <property type="evidence" value="ECO:0007669"/>
    <property type="project" value="UniProtKB-SubCell"/>
</dbReference>
<feature type="transmembrane region" description="Helical" evidence="6">
    <location>
        <begin position="146"/>
        <end position="167"/>
    </location>
</feature>
<evidence type="ECO:0000256" key="1">
    <source>
        <dbReference type="ARBA" id="ARBA00004651"/>
    </source>
</evidence>
<feature type="transmembrane region" description="Helical" evidence="6">
    <location>
        <begin position="349"/>
        <end position="366"/>
    </location>
</feature>
<dbReference type="EMBL" id="SGXA01000002">
    <property type="protein sequence ID" value="RZS71244.1"/>
    <property type="molecule type" value="Genomic_DNA"/>
</dbReference>
<gene>
    <name evidence="7" type="ORF">EV199_3146</name>
</gene>
<evidence type="ECO:0000256" key="2">
    <source>
        <dbReference type="ARBA" id="ARBA00022475"/>
    </source>
</evidence>
<dbReference type="PANTHER" id="PTHR30250">
    <property type="entry name" value="PST FAMILY PREDICTED COLANIC ACID TRANSPORTER"/>
    <property type="match status" value="1"/>
</dbReference>
<evidence type="ECO:0000256" key="4">
    <source>
        <dbReference type="ARBA" id="ARBA00022989"/>
    </source>
</evidence>
<evidence type="ECO:0000256" key="3">
    <source>
        <dbReference type="ARBA" id="ARBA00022692"/>
    </source>
</evidence>
<feature type="transmembrane region" description="Helical" evidence="6">
    <location>
        <begin position="115"/>
        <end position="134"/>
    </location>
</feature>
<feature type="transmembrane region" description="Helical" evidence="6">
    <location>
        <begin position="405"/>
        <end position="426"/>
    </location>
</feature>
<feature type="transmembrane region" description="Helical" evidence="6">
    <location>
        <begin position="229"/>
        <end position="251"/>
    </location>
</feature>
<dbReference type="InterPro" id="IPR002797">
    <property type="entry name" value="Polysacc_synth"/>
</dbReference>
<dbReference type="AlphaFoldDB" id="A0A4Q7MTH2"/>
<feature type="transmembrane region" description="Helical" evidence="6">
    <location>
        <begin position="468"/>
        <end position="486"/>
    </location>
</feature>
<dbReference type="Proteomes" id="UP000293874">
    <property type="component" value="Unassembled WGS sequence"/>
</dbReference>
<feature type="transmembrane region" description="Helical" evidence="6">
    <location>
        <begin position="12"/>
        <end position="35"/>
    </location>
</feature>
<organism evidence="7 8">
    <name type="scientific">Pseudobacter ginsenosidimutans</name>
    <dbReference type="NCBI Taxonomy" id="661488"/>
    <lineage>
        <taxon>Bacteria</taxon>
        <taxon>Pseudomonadati</taxon>
        <taxon>Bacteroidota</taxon>
        <taxon>Chitinophagia</taxon>
        <taxon>Chitinophagales</taxon>
        <taxon>Chitinophagaceae</taxon>
        <taxon>Pseudobacter</taxon>
    </lineage>
</organism>
<dbReference type="Pfam" id="PF01943">
    <property type="entry name" value="Polysacc_synt"/>
    <property type="match status" value="1"/>
</dbReference>
<keyword evidence="8" id="KW-1185">Reference proteome</keyword>
<dbReference type="PANTHER" id="PTHR30250:SF11">
    <property type="entry name" value="O-ANTIGEN TRANSPORTER-RELATED"/>
    <property type="match status" value="1"/>
</dbReference>
<keyword evidence="5 6" id="KW-0472">Membrane</keyword>
<evidence type="ECO:0000256" key="5">
    <source>
        <dbReference type="ARBA" id="ARBA00023136"/>
    </source>
</evidence>
<dbReference type="OrthoDB" id="9814608at2"/>
<name>A0A4Q7MTH2_9BACT</name>
<feature type="transmembrane region" description="Helical" evidence="6">
    <location>
        <begin position="310"/>
        <end position="329"/>
    </location>
</feature>
<dbReference type="RefSeq" id="WP_130541771.1">
    <property type="nucleotide sequence ID" value="NZ_CP042431.1"/>
</dbReference>
<accession>A0A4Q7MTH2</accession>
<feature type="transmembrane region" description="Helical" evidence="6">
    <location>
        <begin position="378"/>
        <end position="399"/>
    </location>
</feature>
<feature type="transmembrane region" description="Helical" evidence="6">
    <location>
        <begin position="81"/>
        <end position="99"/>
    </location>
</feature>
<reference evidence="7 8" key="1">
    <citation type="submission" date="2019-02" db="EMBL/GenBank/DDBJ databases">
        <title>Genomic Encyclopedia of Type Strains, Phase IV (KMG-IV): sequencing the most valuable type-strain genomes for metagenomic binning, comparative biology and taxonomic classification.</title>
        <authorList>
            <person name="Goeker M."/>
        </authorList>
    </citation>
    <scope>NUCLEOTIDE SEQUENCE [LARGE SCALE GENOMIC DNA]</scope>
    <source>
        <strain evidence="7 8">DSM 18116</strain>
    </source>
</reference>
<feature type="transmembrane region" description="Helical" evidence="6">
    <location>
        <begin position="41"/>
        <end position="61"/>
    </location>
</feature>
<dbReference type="InterPro" id="IPR050833">
    <property type="entry name" value="Poly_Biosynth_Transport"/>
</dbReference>
<feature type="transmembrane region" description="Helical" evidence="6">
    <location>
        <begin position="271"/>
        <end position="290"/>
    </location>
</feature>
<sequence length="509" mass="59441">MSIKKLAGQTLWYGVPRIFSRFLSFGISLLGFQLFDPNGSYAFTQIYAVVPFLNILFTYGLETSYFRFAQDHDRQKLYNTLNVSIIITTILFTALLFLFEKPLTSFIGMQRHPEFVTWMIWIVFFDTLYTIPMARLRQEERPRKYAFINMFSVLLNVALVLFFFYVAKPAREADPYTFLGQLYRPEIGIGYFIISNVIASAACLLLLYKEFTSFRFEFDMKLWKEVMKYSYPLIIVGFGGMINEMLSRLVYQKVSTATVTQREFELGVFGANYKLAVLITIFIQIFRMAAEPFFFNQSRQEGAQRMYARVMKFFVIACCFMFLFIALFLEAWKVLIAGKHPEYAEGLHIVPVLSMASIFLGIYYNLSVWYKLTNKNMTGAYITIAGAVITILLNIWWIPQFKYTGAAWATFCCYFFMMAISYVLGQKYYPIPYPKKKLITYLVIVTLMYILHEMIARNLDPHSSYYKITYYGAGLLFFALFTLLIMKVERKELARLPFVGKFFARPATR</sequence>
<comment type="caution">
    <text evidence="7">The sequence shown here is derived from an EMBL/GenBank/DDBJ whole genome shotgun (WGS) entry which is preliminary data.</text>
</comment>
<comment type="subcellular location">
    <subcellularLocation>
        <location evidence="1">Cell membrane</location>
        <topology evidence="1">Multi-pass membrane protein</topology>
    </subcellularLocation>
</comment>
<protein>
    <submittedName>
        <fullName evidence="7">O-antigen/teichoic acid export membrane protein</fullName>
    </submittedName>
</protein>
<keyword evidence="2" id="KW-1003">Cell membrane</keyword>
<proteinExistence type="predicted"/>
<feature type="transmembrane region" description="Helical" evidence="6">
    <location>
        <begin position="438"/>
        <end position="456"/>
    </location>
</feature>
<evidence type="ECO:0000313" key="8">
    <source>
        <dbReference type="Proteomes" id="UP000293874"/>
    </source>
</evidence>
<keyword evidence="3 6" id="KW-0812">Transmembrane</keyword>
<evidence type="ECO:0000313" key="7">
    <source>
        <dbReference type="EMBL" id="RZS71244.1"/>
    </source>
</evidence>
<feature type="transmembrane region" description="Helical" evidence="6">
    <location>
        <begin position="187"/>
        <end position="208"/>
    </location>
</feature>
<keyword evidence="4 6" id="KW-1133">Transmembrane helix</keyword>
<evidence type="ECO:0000256" key="6">
    <source>
        <dbReference type="SAM" id="Phobius"/>
    </source>
</evidence>